<dbReference type="RefSeq" id="WP_079422684.1">
    <property type="nucleotide sequence ID" value="NZ_MZGV01000010.1"/>
</dbReference>
<proteinExistence type="predicted"/>
<gene>
    <name evidence="2" type="primary">ytfJ</name>
    <name evidence="2" type="ORF">CLORY_12670</name>
</gene>
<keyword evidence="3" id="KW-1185">Reference proteome</keyword>
<dbReference type="Proteomes" id="UP000190080">
    <property type="component" value="Unassembled WGS sequence"/>
</dbReference>
<feature type="compositionally biased region" description="Low complexity" evidence="1">
    <location>
        <begin position="132"/>
        <end position="165"/>
    </location>
</feature>
<evidence type="ECO:0000313" key="2">
    <source>
        <dbReference type="EMBL" id="OPJ63184.1"/>
    </source>
</evidence>
<dbReference type="PANTHER" id="PTHR39162:SF1">
    <property type="entry name" value="SPORULATION PROTEIN YTFJ"/>
    <property type="match status" value="1"/>
</dbReference>
<feature type="region of interest" description="Disordered" evidence="1">
    <location>
        <begin position="129"/>
        <end position="165"/>
    </location>
</feature>
<dbReference type="PIRSF" id="PIRSF021377">
    <property type="entry name" value="YtfJ"/>
    <property type="match status" value="1"/>
</dbReference>
<accession>A0A1V4ITT1</accession>
<dbReference type="EMBL" id="MZGV01000010">
    <property type="protein sequence ID" value="OPJ63184.1"/>
    <property type="molecule type" value="Genomic_DNA"/>
</dbReference>
<dbReference type="AlphaFoldDB" id="A0A1V4ITT1"/>
<dbReference type="NCBIfam" id="TIGR02874">
    <property type="entry name" value="spore_ytfJ"/>
    <property type="match status" value="1"/>
</dbReference>
<reference evidence="2 3" key="1">
    <citation type="submission" date="2017-03" db="EMBL/GenBank/DDBJ databases">
        <title>Genome sequence of Clostridium oryzae DSM 28571.</title>
        <authorList>
            <person name="Poehlein A."/>
            <person name="Daniel R."/>
        </authorList>
    </citation>
    <scope>NUCLEOTIDE SEQUENCE [LARGE SCALE GENOMIC DNA]</scope>
    <source>
        <strain evidence="2 3">DSM 28571</strain>
    </source>
</reference>
<dbReference type="PANTHER" id="PTHR39162">
    <property type="entry name" value="GLL3345 PROTEIN"/>
    <property type="match status" value="1"/>
</dbReference>
<protein>
    <submittedName>
        <fullName evidence="2">Putative spore protein YtfJ</fullName>
    </submittedName>
</protein>
<evidence type="ECO:0000256" key="1">
    <source>
        <dbReference type="SAM" id="MobiDB-lite"/>
    </source>
</evidence>
<dbReference type="STRING" id="1450648.CLORY_12670"/>
<evidence type="ECO:0000313" key="3">
    <source>
        <dbReference type="Proteomes" id="UP000190080"/>
    </source>
</evidence>
<comment type="caution">
    <text evidence="2">The sequence shown here is derived from an EMBL/GenBank/DDBJ whole genome shotgun (WGS) entry which is preliminary data.</text>
</comment>
<sequence>MENHPIDTLMQNTMENFRNMIDVNTIVGDAIESKDGSIIIPISKVSFGFASGGSEFFCKNDSNTNNTNNGNYPFGGASSAGVSLHPVAFLVTKDDNVRLMSVDHANTCDRIIDSIPQVLDMIKGLAKDKKANNNNTSTTTNPNNTNANTATNTTTNTTTTTTTEG</sequence>
<dbReference type="InterPro" id="IPR014229">
    <property type="entry name" value="Spore_YtfJ"/>
</dbReference>
<organism evidence="2 3">
    <name type="scientific">Clostridium oryzae</name>
    <dbReference type="NCBI Taxonomy" id="1450648"/>
    <lineage>
        <taxon>Bacteria</taxon>
        <taxon>Bacillati</taxon>
        <taxon>Bacillota</taxon>
        <taxon>Clostridia</taxon>
        <taxon>Eubacteriales</taxon>
        <taxon>Clostridiaceae</taxon>
        <taxon>Clostridium</taxon>
    </lineage>
</organism>
<name>A0A1V4ITT1_9CLOT</name>
<dbReference type="Pfam" id="PF09579">
    <property type="entry name" value="Spore_YtfJ"/>
    <property type="match status" value="1"/>
</dbReference>
<dbReference type="OrthoDB" id="9796262at2"/>